<keyword evidence="5 7" id="KW-1133">Transmembrane helix</keyword>
<organism evidence="9 10">
    <name type="scientific">Acidiluteibacter ferrifornacis</name>
    <dbReference type="NCBI Taxonomy" id="2692424"/>
    <lineage>
        <taxon>Bacteria</taxon>
        <taxon>Pseudomonadati</taxon>
        <taxon>Bacteroidota</taxon>
        <taxon>Flavobacteriia</taxon>
        <taxon>Flavobacteriales</taxon>
        <taxon>Cryomorphaceae</taxon>
        <taxon>Acidiluteibacter</taxon>
    </lineage>
</organism>
<feature type="transmembrane region" description="Helical" evidence="7">
    <location>
        <begin position="197"/>
        <end position="218"/>
    </location>
</feature>
<reference evidence="9 10" key="1">
    <citation type="submission" date="2019-12" db="EMBL/GenBank/DDBJ databases">
        <authorList>
            <person name="Zhao J."/>
        </authorList>
    </citation>
    <scope>NUCLEOTIDE SEQUENCE [LARGE SCALE GENOMIC DNA]</scope>
    <source>
        <strain evidence="9 10">S-15</strain>
    </source>
</reference>
<sequence length="381" mass="43515">MSFDLNKLKSESNKSSTDAKGSEFNLLEFLNRDFKFKKGLSDKKKERFYSELSILLVSGIDIKTALEIAVNSSENKVEKEFIEKIKNQIISGGSLSESIRSTNLFSNYEYFSLKIGEESGRVFSVLADLAKYYARKIEQKRKIINTFSYPVIVFFVAVSSVVFMLNFIVPMFSDVFTRFGGELPWLTKMILRLSDVISAYGLYAVFILISCLIPLIAFKNHMLMRKFISGLLLKIPFVNTLISKIYLARFSHSMQLLMVSRNPLLNSIQLVRKMVGFYPLEVALEAIEKDILIGESLHHSMLKYPIFNKKMVALVQVGEEVNQLDTIFKQLDEQFTKDIEYQTDVIGNLMEPVLIVFIGGFVAVILISMYLPLFQLSTSIF</sequence>
<evidence type="ECO:0000259" key="8">
    <source>
        <dbReference type="Pfam" id="PF00482"/>
    </source>
</evidence>
<evidence type="ECO:0000256" key="4">
    <source>
        <dbReference type="ARBA" id="ARBA00022692"/>
    </source>
</evidence>
<dbReference type="InterPro" id="IPR018076">
    <property type="entry name" value="T2SS_GspF_dom"/>
</dbReference>
<keyword evidence="6 7" id="KW-0472">Membrane</keyword>
<dbReference type="RefSeq" id="WP_160631211.1">
    <property type="nucleotide sequence ID" value="NZ_WWNE01000003.1"/>
</dbReference>
<dbReference type="EMBL" id="WWNE01000003">
    <property type="protein sequence ID" value="NBG64752.1"/>
    <property type="molecule type" value="Genomic_DNA"/>
</dbReference>
<comment type="subcellular location">
    <subcellularLocation>
        <location evidence="1">Cell membrane</location>
        <topology evidence="1">Multi-pass membrane protein</topology>
    </subcellularLocation>
</comment>
<evidence type="ECO:0000256" key="2">
    <source>
        <dbReference type="ARBA" id="ARBA00005745"/>
    </source>
</evidence>
<accession>A0A6N9NG23</accession>
<dbReference type="PANTHER" id="PTHR30012:SF0">
    <property type="entry name" value="TYPE II SECRETION SYSTEM PROTEIN F-RELATED"/>
    <property type="match status" value="1"/>
</dbReference>
<evidence type="ECO:0000313" key="10">
    <source>
        <dbReference type="Proteomes" id="UP000470771"/>
    </source>
</evidence>
<evidence type="ECO:0000256" key="1">
    <source>
        <dbReference type="ARBA" id="ARBA00004651"/>
    </source>
</evidence>
<dbReference type="Proteomes" id="UP000470771">
    <property type="component" value="Unassembled WGS sequence"/>
</dbReference>
<evidence type="ECO:0000256" key="6">
    <source>
        <dbReference type="ARBA" id="ARBA00023136"/>
    </source>
</evidence>
<keyword evidence="10" id="KW-1185">Reference proteome</keyword>
<dbReference type="Pfam" id="PF00482">
    <property type="entry name" value="T2SSF"/>
    <property type="match status" value="2"/>
</dbReference>
<evidence type="ECO:0000256" key="7">
    <source>
        <dbReference type="SAM" id="Phobius"/>
    </source>
</evidence>
<keyword evidence="4 7" id="KW-0812">Transmembrane</keyword>
<protein>
    <submittedName>
        <fullName evidence="9">Type II secretion system F family protein</fullName>
    </submittedName>
</protein>
<feature type="transmembrane region" description="Helical" evidence="7">
    <location>
        <begin position="147"/>
        <end position="169"/>
    </location>
</feature>
<dbReference type="GO" id="GO:0005886">
    <property type="term" value="C:plasma membrane"/>
    <property type="evidence" value="ECO:0007669"/>
    <property type="project" value="UniProtKB-SubCell"/>
</dbReference>
<dbReference type="InterPro" id="IPR003004">
    <property type="entry name" value="GspF/PilC"/>
</dbReference>
<feature type="domain" description="Type II secretion system protein GspF" evidence="8">
    <location>
        <begin position="48"/>
        <end position="170"/>
    </location>
</feature>
<gene>
    <name evidence="9" type="ORF">GQN54_01395</name>
</gene>
<evidence type="ECO:0000256" key="5">
    <source>
        <dbReference type="ARBA" id="ARBA00022989"/>
    </source>
</evidence>
<dbReference type="PANTHER" id="PTHR30012">
    <property type="entry name" value="GENERAL SECRETION PATHWAY PROTEIN"/>
    <property type="match status" value="1"/>
</dbReference>
<comment type="similarity">
    <text evidence="2">Belongs to the GSP F family.</text>
</comment>
<feature type="domain" description="Type II secretion system protein GspF" evidence="8">
    <location>
        <begin position="250"/>
        <end position="372"/>
    </location>
</feature>
<proteinExistence type="inferred from homology"/>
<dbReference type="InterPro" id="IPR042094">
    <property type="entry name" value="T2SS_GspF_sf"/>
</dbReference>
<name>A0A6N9NG23_9FLAO</name>
<dbReference type="AlphaFoldDB" id="A0A6N9NG23"/>
<comment type="caution">
    <text evidence="9">The sequence shown here is derived from an EMBL/GenBank/DDBJ whole genome shotgun (WGS) entry which is preliminary data.</text>
</comment>
<evidence type="ECO:0000256" key="3">
    <source>
        <dbReference type="ARBA" id="ARBA00022475"/>
    </source>
</evidence>
<dbReference type="Gene3D" id="1.20.81.30">
    <property type="entry name" value="Type II secretion system (T2SS), domain F"/>
    <property type="match status" value="2"/>
</dbReference>
<keyword evidence="3" id="KW-1003">Cell membrane</keyword>
<evidence type="ECO:0000313" key="9">
    <source>
        <dbReference type="EMBL" id="NBG64752.1"/>
    </source>
</evidence>
<feature type="transmembrane region" description="Helical" evidence="7">
    <location>
        <begin position="353"/>
        <end position="373"/>
    </location>
</feature>
<dbReference type="PRINTS" id="PR00812">
    <property type="entry name" value="BCTERIALGSPF"/>
</dbReference>